<keyword evidence="2" id="KW-1185">Reference proteome</keyword>
<gene>
    <name evidence="1" type="ORF">MVEG_12045</name>
</gene>
<organism evidence="1 2">
    <name type="scientific">Podila verticillata NRRL 6337</name>
    <dbReference type="NCBI Taxonomy" id="1069443"/>
    <lineage>
        <taxon>Eukaryota</taxon>
        <taxon>Fungi</taxon>
        <taxon>Fungi incertae sedis</taxon>
        <taxon>Mucoromycota</taxon>
        <taxon>Mortierellomycotina</taxon>
        <taxon>Mortierellomycetes</taxon>
        <taxon>Mortierellales</taxon>
        <taxon>Mortierellaceae</taxon>
        <taxon>Podila</taxon>
    </lineage>
</organism>
<dbReference type="AlphaFoldDB" id="A0A086TL26"/>
<proteinExistence type="predicted"/>
<accession>A0A086TL26</accession>
<sequence length="63" mass="7068">MTAKKNLNKEAFMAEYRQLLAAYEKVFEISGAEASDHLELEVIGDMGLDCRAARYKQGLDSRA</sequence>
<reference evidence="1 2" key="1">
    <citation type="submission" date="2011-02" db="EMBL/GenBank/DDBJ databases">
        <title>The Genome Sequence of Mortierella verticillata NRRL 6337.</title>
        <authorList>
            <consortium name="The Broad Institute Genome Sequencing Platform"/>
            <person name="Russ C."/>
            <person name="Cuomo C."/>
            <person name="Burger G."/>
            <person name="Gray M.W."/>
            <person name="Holland P.W.H."/>
            <person name="King N."/>
            <person name="Lang F.B.F."/>
            <person name="Roger A.J."/>
            <person name="Ruiz-Trillo I."/>
            <person name="Young S.K."/>
            <person name="Zeng Q."/>
            <person name="Gargeya S."/>
            <person name="Alvarado L."/>
            <person name="Berlin A."/>
            <person name="Chapman S.B."/>
            <person name="Chen Z."/>
            <person name="Freedman E."/>
            <person name="Gellesch M."/>
            <person name="Goldberg J."/>
            <person name="Griggs A."/>
            <person name="Gujja S."/>
            <person name="Heilman E."/>
            <person name="Heiman D."/>
            <person name="Howarth C."/>
            <person name="Mehta T."/>
            <person name="Neiman D."/>
            <person name="Pearson M."/>
            <person name="Roberts A."/>
            <person name="Saif S."/>
            <person name="Shea T."/>
            <person name="Shenoy N."/>
            <person name="Sisk P."/>
            <person name="Stolte C."/>
            <person name="Sykes S."/>
            <person name="White J."/>
            <person name="Yandava C."/>
            <person name="Haas B."/>
            <person name="Nusbaum C."/>
            <person name="Birren B."/>
        </authorList>
    </citation>
    <scope>NUCLEOTIDE SEQUENCE [LARGE SCALE GENOMIC DNA]</scope>
    <source>
        <strain evidence="1 2">NRRL 6337</strain>
    </source>
</reference>
<dbReference type="Proteomes" id="UP000243308">
    <property type="component" value="Unassembled WGS sequence"/>
</dbReference>
<dbReference type="EMBL" id="KN042431">
    <property type="protein sequence ID" value="KFH62653.1"/>
    <property type="molecule type" value="Genomic_DNA"/>
</dbReference>
<evidence type="ECO:0000313" key="1">
    <source>
        <dbReference type="EMBL" id="KFH62653.1"/>
    </source>
</evidence>
<name>A0A086TL26_9FUNG</name>
<protein>
    <submittedName>
        <fullName evidence="1">Uncharacterized protein</fullName>
    </submittedName>
</protein>
<evidence type="ECO:0000313" key="2">
    <source>
        <dbReference type="Proteomes" id="UP000243308"/>
    </source>
</evidence>